<evidence type="ECO:0000256" key="1">
    <source>
        <dbReference type="SAM" id="Phobius"/>
    </source>
</evidence>
<proteinExistence type="predicted"/>
<dbReference type="EMBL" id="JABWRS010000008">
    <property type="protein sequence ID" value="MBC3476561.1"/>
    <property type="molecule type" value="Genomic_DNA"/>
</dbReference>
<keyword evidence="1" id="KW-1133">Transmembrane helix</keyword>
<keyword evidence="3" id="KW-1185">Reference proteome</keyword>
<sequence length="195" mass="21916">MSKLDKLQVLALLLELLGFGLAMLDIFNNSFAKRSNEWLSDKFLSLGFGDMDYSMPGADEDPDLPDEKRNKIVSRNLFFMLLTISAWIWLSYTFNFGDGGWWRTLEILTALIASTFVATLLHILTSLTLMILMSAAASSGNGNFVAGIGFFLAAIGMGIESYQIFYSTLHWTLFPIWGCVIIFIVWLMVKKLTRA</sequence>
<feature type="transmembrane region" description="Helical" evidence="1">
    <location>
        <begin position="107"/>
        <end position="132"/>
    </location>
</feature>
<accession>A0ABR6V7S5</accession>
<feature type="transmembrane region" description="Helical" evidence="1">
    <location>
        <begin position="6"/>
        <end position="27"/>
    </location>
</feature>
<feature type="transmembrane region" description="Helical" evidence="1">
    <location>
        <begin position="171"/>
        <end position="189"/>
    </location>
</feature>
<protein>
    <recommendedName>
        <fullName evidence="4">DUF2165 domain-containing protein</fullName>
    </recommendedName>
</protein>
<organism evidence="2 3">
    <name type="scientific">Pseudomonas taiwanensis</name>
    <dbReference type="NCBI Taxonomy" id="470150"/>
    <lineage>
        <taxon>Bacteria</taxon>
        <taxon>Pseudomonadati</taxon>
        <taxon>Pseudomonadota</taxon>
        <taxon>Gammaproteobacteria</taxon>
        <taxon>Pseudomonadales</taxon>
        <taxon>Pseudomonadaceae</taxon>
        <taxon>Pseudomonas</taxon>
    </lineage>
</organism>
<feature type="transmembrane region" description="Helical" evidence="1">
    <location>
        <begin position="77"/>
        <end position="95"/>
    </location>
</feature>
<comment type="caution">
    <text evidence="2">The sequence shown here is derived from an EMBL/GenBank/DDBJ whole genome shotgun (WGS) entry which is preliminary data.</text>
</comment>
<keyword evidence="1" id="KW-0812">Transmembrane</keyword>
<reference evidence="2 3" key="1">
    <citation type="journal article" date="2020" name="Microorganisms">
        <title>Reliable Identification of Environmental Pseudomonas Isolates Using the rpoD Gene.</title>
        <authorList>
            <consortium name="The Broad Institute Genome Sequencing Platform"/>
            <person name="Girard L."/>
            <person name="Lood C."/>
            <person name="Rokni-Zadeh H."/>
            <person name="van Noort V."/>
            <person name="Lavigne R."/>
            <person name="De Mot R."/>
        </authorList>
    </citation>
    <scope>NUCLEOTIDE SEQUENCE [LARGE SCALE GENOMIC DNA]</scope>
    <source>
        <strain evidence="2 3">RW7P2</strain>
    </source>
</reference>
<evidence type="ECO:0008006" key="4">
    <source>
        <dbReference type="Google" id="ProtNLM"/>
    </source>
</evidence>
<evidence type="ECO:0000313" key="3">
    <source>
        <dbReference type="Proteomes" id="UP000628086"/>
    </source>
</evidence>
<evidence type="ECO:0000313" key="2">
    <source>
        <dbReference type="EMBL" id="MBC3476561.1"/>
    </source>
</evidence>
<dbReference type="RefSeq" id="WP_186598730.1">
    <property type="nucleotide sequence ID" value="NZ_JABWRR010000005.1"/>
</dbReference>
<name>A0ABR6V7S5_9PSED</name>
<gene>
    <name evidence="2" type="ORF">HU747_13235</name>
</gene>
<keyword evidence="1" id="KW-0472">Membrane</keyword>
<feature type="transmembrane region" description="Helical" evidence="1">
    <location>
        <begin position="144"/>
        <end position="165"/>
    </location>
</feature>
<dbReference type="Proteomes" id="UP000628086">
    <property type="component" value="Unassembled WGS sequence"/>
</dbReference>